<feature type="domain" description="UspA" evidence="2">
    <location>
        <begin position="1"/>
        <end position="134"/>
    </location>
</feature>
<reference evidence="3" key="1">
    <citation type="journal article" date="2014" name="Front. Microbiol.">
        <title>High frequency of phylogenetically diverse reductive dehalogenase-homologous genes in deep subseafloor sedimentary metagenomes.</title>
        <authorList>
            <person name="Kawai M."/>
            <person name="Futagami T."/>
            <person name="Toyoda A."/>
            <person name="Takaki Y."/>
            <person name="Nishi S."/>
            <person name="Hori S."/>
            <person name="Arai W."/>
            <person name="Tsubouchi T."/>
            <person name="Morono Y."/>
            <person name="Uchiyama I."/>
            <person name="Ito T."/>
            <person name="Fujiyama A."/>
            <person name="Inagaki F."/>
            <person name="Takami H."/>
        </authorList>
    </citation>
    <scope>NUCLEOTIDE SEQUENCE</scope>
    <source>
        <strain evidence="3">Expedition CK06-06</strain>
    </source>
</reference>
<dbReference type="CDD" id="cd00293">
    <property type="entry name" value="USP-like"/>
    <property type="match status" value="1"/>
</dbReference>
<comment type="caution">
    <text evidence="3">The sequence shown here is derived from an EMBL/GenBank/DDBJ whole genome shotgun (WGS) entry which is preliminary data.</text>
</comment>
<gene>
    <name evidence="3" type="ORF">S06H3_41736</name>
</gene>
<dbReference type="PANTHER" id="PTHR46268">
    <property type="entry name" value="STRESS RESPONSE PROTEIN NHAX"/>
    <property type="match status" value="1"/>
</dbReference>
<feature type="non-terminal residue" evidence="3">
    <location>
        <position position="1"/>
    </location>
</feature>
<dbReference type="PRINTS" id="PR01438">
    <property type="entry name" value="UNVRSLSTRESS"/>
</dbReference>
<dbReference type="InterPro" id="IPR006016">
    <property type="entry name" value="UspA"/>
</dbReference>
<proteinExistence type="inferred from homology"/>
<organism evidence="3">
    <name type="scientific">marine sediment metagenome</name>
    <dbReference type="NCBI Taxonomy" id="412755"/>
    <lineage>
        <taxon>unclassified sequences</taxon>
        <taxon>metagenomes</taxon>
        <taxon>ecological metagenomes</taxon>
    </lineage>
</organism>
<protein>
    <recommendedName>
        <fullName evidence="2">UspA domain-containing protein</fullName>
    </recommendedName>
</protein>
<sequence length="140" mass="15918">FNKILVPVTGTEADEEAMRLACRLTKKNKGKIWAVYVVTVKRSLPLDAEIEPEIRKAENILDRIAIVAEEEDYEIETDLLQAREAGPTIVDEAVEREADLILMGVIYKRRFGQFSLGSVVPYVLKNAPCQVILYHQYTPR</sequence>
<dbReference type="Gene3D" id="3.40.50.620">
    <property type="entry name" value="HUPs"/>
    <property type="match status" value="1"/>
</dbReference>
<dbReference type="InterPro" id="IPR006015">
    <property type="entry name" value="Universal_stress_UspA"/>
</dbReference>
<dbReference type="PANTHER" id="PTHR46268:SF6">
    <property type="entry name" value="UNIVERSAL STRESS PROTEIN UP12"/>
    <property type="match status" value="1"/>
</dbReference>
<dbReference type="SUPFAM" id="SSF52402">
    <property type="entry name" value="Adenine nucleotide alpha hydrolases-like"/>
    <property type="match status" value="1"/>
</dbReference>
<comment type="similarity">
    <text evidence="1">Belongs to the universal stress protein A family.</text>
</comment>
<evidence type="ECO:0000313" key="3">
    <source>
        <dbReference type="EMBL" id="GAI46344.1"/>
    </source>
</evidence>
<dbReference type="EMBL" id="BARV01025756">
    <property type="protein sequence ID" value="GAI46344.1"/>
    <property type="molecule type" value="Genomic_DNA"/>
</dbReference>
<dbReference type="Pfam" id="PF00582">
    <property type="entry name" value="Usp"/>
    <property type="match status" value="1"/>
</dbReference>
<dbReference type="InterPro" id="IPR014729">
    <property type="entry name" value="Rossmann-like_a/b/a_fold"/>
</dbReference>
<evidence type="ECO:0000259" key="2">
    <source>
        <dbReference type="Pfam" id="PF00582"/>
    </source>
</evidence>
<accession>X1QSV0</accession>
<name>X1QSV0_9ZZZZ</name>
<evidence type="ECO:0000256" key="1">
    <source>
        <dbReference type="ARBA" id="ARBA00008791"/>
    </source>
</evidence>
<dbReference type="AlphaFoldDB" id="X1QSV0"/>